<comment type="caution">
    <text evidence="2">The sequence shown here is derived from an EMBL/GenBank/DDBJ whole genome shotgun (WGS) entry which is preliminary data.</text>
</comment>
<evidence type="ECO:0000313" key="3">
    <source>
        <dbReference type="Proteomes" id="UP001596447"/>
    </source>
</evidence>
<proteinExistence type="predicted"/>
<dbReference type="PIRSF" id="PIRSF006402">
    <property type="entry name" value="UCP006402_thioredoxin"/>
    <property type="match status" value="1"/>
</dbReference>
<dbReference type="Gene3D" id="1.50.10.10">
    <property type="match status" value="1"/>
</dbReference>
<dbReference type="InterPro" id="IPR012341">
    <property type="entry name" value="6hp_glycosidase-like_sf"/>
</dbReference>
<dbReference type="SUPFAM" id="SSF52833">
    <property type="entry name" value="Thioredoxin-like"/>
    <property type="match status" value="1"/>
</dbReference>
<keyword evidence="3" id="KW-1185">Reference proteome</keyword>
<dbReference type="Pfam" id="PF03190">
    <property type="entry name" value="Thioredox_DsbH"/>
    <property type="match status" value="1"/>
</dbReference>
<dbReference type="InterPro" id="IPR024705">
    <property type="entry name" value="Ssp411"/>
</dbReference>
<dbReference type="EMBL" id="JBHTAR010000011">
    <property type="protein sequence ID" value="MFC7201443.1"/>
    <property type="molecule type" value="Genomic_DNA"/>
</dbReference>
<dbReference type="InterPro" id="IPR013766">
    <property type="entry name" value="Thioredoxin_domain"/>
</dbReference>
<feature type="domain" description="Thioredoxin" evidence="1">
    <location>
        <begin position="1"/>
        <end position="153"/>
    </location>
</feature>
<reference evidence="2 3" key="1">
    <citation type="journal article" date="2019" name="Int. J. Syst. Evol. Microbiol.">
        <title>The Global Catalogue of Microorganisms (GCM) 10K type strain sequencing project: providing services to taxonomists for standard genome sequencing and annotation.</title>
        <authorList>
            <consortium name="The Broad Institute Genomics Platform"/>
            <consortium name="The Broad Institute Genome Sequencing Center for Infectious Disease"/>
            <person name="Wu L."/>
            <person name="Ma J."/>
        </authorList>
    </citation>
    <scope>NUCLEOTIDE SEQUENCE [LARGE SCALE GENOMIC DNA]</scope>
    <source>
        <strain evidence="2 3">XZGYJ-43</strain>
    </source>
</reference>
<dbReference type="PANTHER" id="PTHR42899">
    <property type="entry name" value="SPERMATOGENESIS-ASSOCIATED PROTEIN 20"/>
    <property type="match status" value="1"/>
</dbReference>
<dbReference type="PROSITE" id="PS51352">
    <property type="entry name" value="THIOREDOXIN_2"/>
    <property type="match status" value="1"/>
</dbReference>
<organism evidence="2 3">
    <name type="scientific">Halospeciosus flavus</name>
    <dbReference type="NCBI Taxonomy" id="3032283"/>
    <lineage>
        <taxon>Archaea</taxon>
        <taxon>Methanobacteriati</taxon>
        <taxon>Methanobacteriota</taxon>
        <taxon>Stenosarchaea group</taxon>
        <taxon>Halobacteria</taxon>
        <taxon>Halobacteriales</taxon>
        <taxon>Halobacteriaceae</taxon>
        <taxon>Halospeciosus</taxon>
    </lineage>
</organism>
<dbReference type="SUPFAM" id="SSF48208">
    <property type="entry name" value="Six-hairpin glycosidases"/>
    <property type="match status" value="1"/>
</dbReference>
<sequence>MDESARQTKVNWREWGPATFEEADAADMPLLLSLSAPWCGWCRRMDEGAYSEPRVAANVNEDFVPVRVDADRLPRVRERYNMGGFPSTVFLTPEGKLLSGATYLEPDGFRQVLERVREAYDEKGRDAGRVPRALRGEKPPAGEVTADIERLVAGQLGDKYDEDHAGWGTSEKFPLPQTVEFALKRERDQALRTLDAVKRSLLDDFDGGFFRHAHERDWSDPQREKLLDENAALLRAYANAYLYTGEGAYRHPAQRAIDYLTGTLWTGEAFGGSQEPGDYYALPPESRTEENEPDVDATAFADRNARAADALLTYAAYTDDETAARYAERTLDFLETELVDDGRVAHYGEDDAPTGLLADHAWVVRAFATAAQVVDPVYAETARHVADDAVDRLATESGALVDGPEEGPGLLDRPLYPVDDNATFANALVDLAVLTGDDAYETVAHDAVAAFAGAADRMGVQVAPYATAASRLVGGPLTIEVGDDAGSDLHRAALRMADHEKVVVPDADVAAGTARVNGGEPVETPEALAEAVSEAVAEE</sequence>
<dbReference type="Proteomes" id="UP001596447">
    <property type="component" value="Unassembled WGS sequence"/>
</dbReference>
<name>A0ABD5Z8P8_9EURY</name>
<evidence type="ECO:0000259" key="1">
    <source>
        <dbReference type="PROSITE" id="PS51352"/>
    </source>
</evidence>
<dbReference type="AlphaFoldDB" id="A0ABD5Z8P8"/>
<dbReference type="Gene3D" id="3.40.30.10">
    <property type="entry name" value="Glutaredoxin"/>
    <property type="match status" value="1"/>
</dbReference>
<gene>
    <name evidence="2" type="ORF">ACFQJ9_18890</name>
</gene>
<protein>
    <submittedName>
        <fullName evidence="2">DUF255 domain-containing protein</fullName>
    </submittedName>
</protein>
<dbReference type="InterPro" id="IPR008928">
    <property type="entry name" value="6-hairpin_glycosidase_sf"/>
</dbReference>
<accession>A0ABD5Z8P8</accession>
<dbReference type="InterPro" id="IPR036249">
    <property type="entry name" value="Thioredoxin-like_sf"/>
</dbReference>
<dbReference type="InterPro" id="IPR004879">
    <property type="entry name" value="Ssp411-like_TRX"/>
</dbReference>
<dbReference type="PANTHER" id="PTHR42899:SF1">
    <property type="entry name" value="SPERMATOGENESIS-ASSOCIATED PROTEIN 20"/>
    <property type="match status" value="1"/>
</dbReference>
<dbReference type="RefSeq" id="WP_279528188.1">
    <property type="nucleotide sequence ID" value="NZ_CP122312.1"/>
</dbReference>
<evidence type="ECO:0000313" key="2">
    <source>
        <dbReference type="EMBL" id="MFC7201443.1"/>
    </source>
</evidence>